<evidence type="ECO:0000256" key="5">
    <source>
        <dbReference type="ARBA" id="ARBA00023040"/>
    </source>
</evidence>
<feature type="transmembrane region" description="Helical" evidence="9">
    <location>
        <begin position="9"/>
        <end position="29"/>
    </location>
</feature>
<dbReference type="PANTHER" id="PTHR24228:SF59">
    <property type="entry name" value="NEUROPEPTIDE RECEPTOR 15"/>
    <property type="match status" value="1"/>
</dbReference>
<dbReference type="CDD" id="cd00637">
    <property type="entry name" value="7tm_classA_rhodopsin-like"/>
    <property type="match status" value="1"/>
</dbReference>
<feature type="transmembrane region" description="Helical" evidence="9">
    <location>
        <begin position="125"/>
        <end position="145"/>
    </location>
</feature>
<dbReference type="SUPFAM" id="SSF81321">
    <property type="entry name" value="Family A G protein-coupled receptor-like"/>
    <property type="match status" value="1"/>
</dbReference>
<evidence type="ECO:0000256" key="1">
    <source>
        <dbReference type="ARBA" id="ARBA00004651"/>
    </source>
</evidence>
<keyword evidence="11" id="KW-1185">Reference proteome</keyword>
<dbReference type="PANTHER" id="PTHR24228">
    <property type="entry name" value="B2 BRADYKININ RECEPTOR/ANGIOTENSIN II RECEPTOR"/>
    <property type="match status" value="1"/>
</dbReference>
<evidence type="ECO:0000256" key="9">
    <source>
        <dbReference type="SAM" id="Phobius"/>
    </source>
</evidence>
<evidence type="ECO:0000256" key="3">
    <source>
        <dbReference type="ARBA" id="ARBA00022692"/>
    </source>
</evidence>
<keyword evidence="3 9" id="KW-0812">Transmembrane</keyword>
<reference evidence="12" key="1">
    <citation type="submission" date="2022-11" db="UniProtKB">
        <authorList>
            <consortium name="WormBaseParasite"/>
        </authorList>
    </citation>
    <scope>IDENTIFICATION</scope>
</reference>
<evidence type="ECO:0000313" key="11">
    <source>
        <dbReference type="Proteomes" id="UP000887565"/>
    </source>
</evidence>
<evidence type="ECO:0000256" key="6">
    <source>
        <dbReference type="ARBA" id="ARBA00023136"/>
    </source>
</evidence>
<feature type="transmembrane region" description="Helical" evidence="9">
    <location>
        <begin position="49"/>
        <end position="71"/>
    </location>
</feature>
<proteinExistence type="predicted"/>
<keyword evidence="8" id="KW-0807">Transducer</keyword>
<feature type="transmembrane region" description="Helical" evidence="9">
    <location>
        <begin position="151"/>
        <end position="174"/>
    </location>
</feature>
<organism evidence="11 12">
    <name type="scientific">Romanomermis culicivorax</name>
    <name type="common">Nematode worm</name>
    <dbReference type="NCBI Taxonomy" id="13658"/>
    <lineage>
        <taxon>Eukaryota</taxon>
        <taxon>Metazoa</taxon>
        <taxon>Ecdysozoa</taxon>
        <taxon>Nematoda</taxon>
        <taxon>Enoplea</taxon>
        <taxon>Dorylaimia</taxon>
        <taxon>Mermithida</taxon>
        <taxon>Mermithoidea</taxon>
        <taxon>Mermithidae</taxon>
        <taxon>Romanomermis</taxon>
    </lineage>
</organism>
<keyword evidence="7" id="KW-0675">Receptor</keyword>
<keyword evidence="4 9" id="KW-1133">Transmembrane helix</keyword>
<evidence type="ECO:0000256" key="8">
    <source>
        <dbReference type="ARBA" id="ARBA00023224"/>
    </source>
</evidence>
<protein>
    <submittedName>
        <fullName evidence="12">G-protein coupled receptors family 1 profile domain-containing protein</fullName>
    </submittedName>
</protein>
<feature type="domain" description="G-protein coupled receptors family 1 profile" evidence="10">
    <location>
        <begin position="1"/>
        <end position="171"/>
    </location>
</feature>
<evidence type="ECO:0000256" key="2">
    <source>
        <dbReference type="ARBA" id="ARBA00022475"/>
    </source>
</evidence>
<dbReference type="InterPro" id="IPR017452">
    <property type="entry name" value="GPCR_Rhodpsn_7TM"/>
</dbReference>
<dbReference type="InterPro" id="IPR000276">
    <property type="entry name" value="GPCR_Rhodpsn"/>
</dbReference>
<keyword evidence="6 9" id="KW-0472">Membrane</keyword>
<dbReference type="Pfam" id="PF00001">
    <property type="entry name" value="7tm_1"/>
    <property type="match status" value="1"/>
</dbReference>
<keyword evidence="5" id="KW-0297">G-protein coupled receptor</keyword>
<comment type="subcellular location">
    <subcellularLocation>
        <location evidence="1">Cell membrane</location>
        <topology evidence="1">Multi-pass membrane protein</topology>
    </subcellularLocation>
</comment>
<evidence type="ECO:0000256" key="4">
    <source>
        <dbReference type="ARBA" id="ARBA00022989"/>
    </source>
</evidence>
<evidence type="ECO:0000259" key="10">
    <source>
        <dbReference type="PROSITE" id="PS50262"/>
    </source>
</evidence>
<dbReference type="Proteomes" id="UP000887565">
    <property type="component" value="Unplaced"/>
</dbReference>
<dbReference type="PROSITE" id="PS50262">
    <property type="entry name" value="G_PROTEIN_RECEP_F1_2"/>
    <property type="match status" value="1"/>
</dbReference>
<sequence length="198" mass="23206">MKYFTKPYVLFYVSLIWFMALMVHLPNHYGWGQIHYSTVLQYCTLDTELFSYLFFYASFLLLAIVLSFVYYTKIYLVLRKTTLARGMILGNQGQGKGEKDKNEKEHTTMSNLQNETKMIKATFKIFVLFFLCWAPLTVLFFLRFLCQVPLWAYLYAAMLAHGNSTLNFLIYFTSNENFVLALKKFANKVLKNVSNSDN</sequence>
<dbReference type="AlphaFoldDB" id="A0A915J9R4"/>
<evidence type="ECO:0000313" key="12">
    <source>
        <dbReference type="WBParaSite" id="nRc.2.0.1.t22897-RA"/>
    </source>
</evidence>
<dbReference type="PRINTS" id="PR00237">
    <property type="entry name" value="GPCRRHODOPSN"/>
</dbReference>
<evidence type="ECO:0000256" key="7">
    <source>
        <dbReference type="ARBA" id="ARBA00023170"/>
    </source>
</evidence>
<dbReference type="WBParaSite" id="nRc.2.0.1.t22897-RA">
    <property type="protein sequence ID" value="nRc.2.0.1.t22897-RA"/>
    <property type="gene ID" value="nRc.2.0.1.g22897"/>
</dbReference>
<keyword evidence="2" id="KW-1003">Cell membrane</keyword>
<dbReference type="Gene3D" id="1.20.1070.10">
    <property type="entry name" value="Rhodopsin 7-helix transmembrane proteins"/>
    <property type="match status" value="1"/>
</dbReference>
<dbReference type="GO" id="GO:0005886">
    <property type="term" value="C:plasma membrane"/>
    <property type="evidence" value="ECO:0007669"/>
    <property type="project" value="UniProtKB-SubCell"/>
</dbReference>
<dbReference type="GO" id="GO:0004930">
    <property type="term" value="F:G protein-coupled receptor activity"/>
    <property type="evidence" value="ECO:0007669"/>
    <property type="project" value="UniProtKB-KW"/>
</dbReference>
<name>A0A915J9R4_ROMCU</name>
<accession>A0A915J9R4</accession>